<dbReference type="Proteomes" id="UP000030665">
    <property type="component" value="Unassembled WGS sequence"/>
</dbReference>
<accession>A0A077ZET1</accession>
<evidence type="ECO:0000313" key="1">
    <source>
        <dbReference type="EMBL" id="CDW58359.1"/>
    </source>
</evidence>
<protein>
    <submittedName>
        <fullName evidence="1">Putative transcriptional regulator IlvY</fullName>
    </submittedName>
</protein>
<evidence type="ECO:0000313" key="2">
    <source>
        <dbReference type="Proteomes" id="UP000030665"/>
    </source>
</evidence>
<gene>
    <name evidence="1" type="ORF">TTRE_0000666901</name>
</gene>
<dbReference type="OrthoDB" id="5917516at2759"/>
<reference evidence="1" key="1">
    <citation type="submission" date="2014-01" db="EMBL/GenBank/DDBJ databases">
        <authorList>
            <person name="Aslett M."/>
        </authorList>
    </citation>
    <scope>NUCLEOTIDE SEQUENCE</scope>
</reference>
<proteinExistence type="predicted"/>
<keyword evidence="2" id="KW-1185">Reference proteome</keyword>
<sequence length="301" mass="34303">MTYQSFSLDFPFFSRCANIGKIVAEIRGSLVWNDDDDIYCDGTSQLLSFIGDKKAEYKALAERSYMKPNECAYLLVCSSLPSGQCRLRLFLQAKCSSNTHLSSVVDFCSHLRPDDWTSWNGLLAMADFDVRATMDIRWVNQECKDADEWWHALIIHAACEKMIIRIDDAVGKVPPDRLLCHPCPSGLLRCNLPALRTVLVQYIPSNPPFLVVYDRSLQKLRQYFEVLAGVMQVTECRKFTVEAELEDVEAALNESLSVCRRDMESIVNSNGTESLQHLRDRQISAIRISYCLAHLRTNEMI</sequence>
<reference evidence="1" key="2">
    <citation type="submission" date="2014-03" db="EMBL/GenBank/DDBJ databases">
        <title>The whipworm genome and dual-species transcriptomics of an intimate host-pathogen interaction.</title>
        <authorList>
            <person name="Foth B.J."/>
            <person name="Tsai I.J."/>
            <person name="Reid A.J."/>
            <person name="Bancroft A.J."/>
            <person name="Nichol S."/>
            <person name="Tracey A."/>
            <person name="Holroyd N."/>
            <person name="Cotton J.A."/>
            <person name="Stanley E.J."/>
            <person name="Zarowiecki M."/>
            <person name="Liu J.Z."/>
            <person name="Huckvale T."/>
            <person name="Cooper P.J."/>
            <person name="Grencis R.K."/>
            <person name="Berriman M."/>
        </authorList>
    </citation>
    <scope>NUCLEOTIDE SEQUENCE [LARGE SCALE GENOMIC DNA]</scope>
</reference>
<name>A0A077ZET1_TRITR</name>
<dbReference type="EMBL" id="HG806321">
    <property type="protein sequence ID" value="CDW58359.1"/>
    <property type="molecule type" value="Genomic_DNA"/>
</dbReference>
<organism evidence="1 2">
    <name type="scientific">Trichuris trichiura</name>
    <name type="common">Whipworm</name>
    <name type="synonym">Trichocephalus trichiurus</name>
    <dbReference type="NCBI Taxonomy" id="36087"/>
    <lineage>
        <taxon>Eukaryota</taxon>
        <taxon>Metazoa</taxon>
        <taxon>Ecdysozoa</taxon>
        <taxon>Nematoda</taxon>
        <taxon>Enoplea</taxon>
        <taxon>Dorylaimia</taxon>
        <taxon>Trichinellida</taxon>
        <taxon>Trichuridae</taxon>
        <taxon>Trichuris</taxon>
    </lineage>
</organism>
<dbReference type="AlphaFoldDB" id="A0A077ZET1"/>